<dbReference type="InterPro" id="IPR050559">
    <property type="entry name" value="P-Pant_transferase_sf"/>
</dbReference>
<dbReference type="AlphaFoldDB" id="A0A250DNY9"/>
<dbReference type="InterPro" id="IPR008278">
    <property type="entry name" value="4-PPantetheinyl_Trfase_dom"/>
</dbReference>
<reference evidence="5 6" key="1">
    <citation type="submission" date="2017-09" db="EMBL/GenBank/DDBJ databases">
        <title>The diverse metabolic capabilities of V. boronicumulans make it an excellent choice for continued studies on novel biodegradation.</title>
        <authorList>
            <person name="Sun S."/>
        </authorList>
    </citation>
    <scope>NUCLEOTIDE SEQUENCE [LARGE SCALE GENOMIC DNA]</scope>
    <source>
        <strain evidence="5 6">J1</strain>
    </source>
</reference>
<evidence type="ECO:0000313" key="5">
    <source>
        <dbReference type="EMBL" id="ATA56050.1"/>
    </source>
</evidence>
<dbReference type="SUPFAM" id="SSF56214">
    <property type="entry name" value="4'-phosphopantetheinyl transferase"/>
    <property type="match status" value="2"/>
</dbReference>
<dbReference type="KEGG" id="vbo:CKY39_24505"/>
<dbReference type="GO" id="GO:0019878">
    <property type="term" value="P:lysine biosynthetic process via aminoadipic acid"/>
    <property type="evidence" value="ECO:0007669"/>
    <property type="project" value="TreeGrafter"/>
</dbReference>
<evidence type="ECO:0000256" key="1">
    <source>
        <dbReference type="ARBA" id="ARBA00010990"/>
    </source>
</evidence>
<dbReference type="GO" id="GO:0000287">
    <property type="term" value="F:magnesium ion binding"/>
    <property type="evidence" value="ECO:0007669"/>
    <property type="project" value="InterPro"/>
</dbReference>
<evidence type="ECO:0000313" key="6">
    <source>
        <dbReference type="Proteomes" id="UP000217154"/>
    </source>
</evidence>
<dbReference type="Proteomes" id="UP000217154">
    <property type="component" value="Chromosome"/>
</dbReference>
<dbReference type="RefSeq" id="WP_095746309.1">
    <property type="nucleotide sequence ID" value="NZ_CP023284.1"/>
</dbReference>
<evidence type="ECO:0000259" key="4">
    <source>
        <dbReference type="Pfam" id="PF22624"/>
    </source>
</evidence>
<dbReference type="EMBL" id="CP023284">
    <property type="protein sequence ID" value="ATA56050.1"/>
    <property type="molecule type" value="Genomic_DNA"/>
</dbReference>
<dbReference type="Gene3D" id="3.90.470.20">
    <property type="entry name" value="4'-phosphopantetheinyl transferase domain"/>
    <property type="match status" value="2"/>
</dbReference>
<dbReference type="InterPro" id="IPR055066">
    <property type="entry name" value="AASDHPPT_N"/>
</dbReference>
<accession>A0A250DNY9</accession>
<organism evidence="5 6">
    <name type="scientific">Variovorax boronicumulans</name>
    <dbReference type="NCBI Taxonomy" id="436515"/>
    <lineage>
        <taxon>Bacteria</taxon>
        <taxon>Pseudomonadati</taxon>
        <taxon>Pseudomonadota</taxon>
        <taxon>Betaproteobacteria</taxon>
        <taxon>Burkholderiales</taxon>
        <taxon>Comamonadaceae</taxon>
        <taxon>Variovorax</taxon>
    </lineage>
</organism>
<comment type="similarity">
    <text evidence="1">Belongs to the P-Pant transferase superfamily. Gsp/Sfp/HetI/AcpT family.</text>
</comment>
<dbReference type="GO" id="GO:0008897">
    <property type="term" value="F:holo-[acyl-carrier-protein] synthase activity"/>
    <property type="evidence" value="ECO:0007669"/>
    <property type="project" value="InterPro"/>
</dbReference>
<gene>
    <name evidence="5" type="ORF">CKY39_24505</name>
</gene>
<dbReference type="Pfam" id="PF01648">
    <property type="entry name" value="ACPS"/>
    <property type="match status" value="1"/>
</dbReference>
<dbReference type="PANTHER" id="PTHR12215">
    <property type="entry name" value="PHOSPHOPANTETHEINE TRANSFERASE"/>
    <property type="match status" value="1"/>
</dbReference>
<name>A0A250DNY9_9BURK</name>
<protein>
    <submittedName>
        <fullName evidence="5">Phosphopantetheinyl transferase</fullName>
    </submittedName>
</protein>
<dbReference type="PANTHER" id="PTHR12215:SF10">
    <property type="entry name" value="L-AMINOADIPATE-SEMIALDEHYDE DEHYDROGENASE-PHOSPHOPANTETHEINYL TRANSFERASE"/>
    <property type="match status" value="1"/>
</dbReference>
<dbReference type="InterPro" id="IPR037143">
    <property type="entry name" value="4-PPantetheinyl_Trfase_dom_sf"/>
</dbReference>
<proteinExistence type="inferred from homology"/>
<dbReference type="GO" id="GO:0005829">
    <property type="term" value="C:cytosol"/>
    <property type="evidence" value="ECO:0007669"/>
    <property type="project" value="TreeGrafter"/>
</dbReference>
<evidence type="ECO:0000256" key="2">
    <source>
        <dbReference type="ARBA" id="ARBA00022679"/>
    </source>
</evidence>
<dbReference type="Pfam" id="PF22624">
    <property type="entry name" value="AASDHPPT_N"/>
    <property type="match status" value="1"/>
</dbReference>
<feature type="domain" description="4'-phosphopantetheinyl transferase N-terminal" evidence="4">
    <location>
        <begin position="36"/>
        <end position="118"/>
    </location>
</feature>
<sequence>MPSAASFISLPAGEIHLWFCFHGDAGSPALTAACRALLSAQELSKQARFHFARDRHRELLTRTLVRSVLSRYAPVVPHAWQFTSNAFGRPRIGAPDALEAVGLNFNLSHTDGLIVLAVARHIELGVDTENIERKAALDVANHYFSPAEARALDALPAAFQAERFFELWTLKESYIKARGLGLQIPLDSFGFALDDPGTIGFARSDSRTGDDPAQGWDFWQLRPTPKHLVALCAAQGHATSATTRIVCREIAPLEWDRPLAVPTTRTSAAI</sequence>
<keyword evidence="2 5" id="KW-0808">Transferase</keyword>
<evidence type="ECO:0000259" key="3">
    <source>
        <dbReference type="Pfam" id="PF01648"/>
    </source>
</evidence>
<feature type="domain" description="4'-phosphopantetheinyl transferase" evidence="3">
    <location>
        <begin position="124"/>
        <end position="231"/>
    </location>
</feature>